<evidence type="ECO:0000313" key="7">
    <source>
        <dbReference type="Proteomes" id="UP001153148"/>
    </source>
</evidence>
<evidence type="ECO:0000256" key="4">
    <source>
        <dbReference type="ARBA" id="ARBA00022989"/>
    </source>
</evidence>
<evidence type="ECO:0000256" key="5">
    <source>
        <dbReference type="ARBA" id="ARBA00023136"/>
    </source>
</evidence>
<reference evidence="6" key="1">
    <citation type="submission" date="2021-03" db="EMBL/GenBank/DDBJ databases">
        <authorList>
            <person name="Tran Van P."/>
        </authorList>
    </citation>
    <scope>NUCLEOTIDE SEQUENCE</scope>
</reference>
<comment type="subcellular location">
    <subcellularLocation>
        <location evidence="1">Cell membrane</location>
        <topology evidence="1">Multi-pass membrane protein</topology>
    </subcellularLocation>
</comment>
<evidence type="ECO:0000256" key="3">
    <source>
        <dbReference type="ARBA" id="ARBA00022692"/>
    </source>
</evidence>
<keyword evidence="3" id="KW-0812">Transmembrane</keyword>
<keyword evidence="4" id="KW-1133">Transmembrane helix</keyword>
<name>A0ABN7NJD6_TIMPD</name>
<dbReference type="InterPro" id="IPR013604">
    <property type="entry name" value="7TM_chemorcpt"/>
</dbReference>
<keyword evidence="2" id="KW-1003">Cell membrane</keyword>
<protein>
    <submittedName>
        <fullName evidence="6">Uncharacterized protein</fullName>
    </submittedName>
</protein>
<evidence type="ECO:0000256" key="1">
    <source>
        <dbReference type="ARBA" id="ARBA00004651"/>
    </source>
</evidence>
<gene>
    <name evidence="6" type="ORF">TPAB3V08_LOCUS336</name>
</gene>
<sequence length="193" mass="22238">MARYSIRNYQCRQPSPWLVENISETSQAEKTRTQPFVGNFINSVEPLIQFRRMTGCFPAVRNGDKMNPKTSFNPVDFSFFVFYEVYFSLAKPTHPPPSWFTECSQLQELRLKTINEELKMEINMFLSTITEYHGVISLGGYLTMNRQLLTSLFGMIVSNVVILLQVRGQYLASRPGHSQQQTNQSVQEETFTG</sequence>
<evidence type="ECO:0000256" key="2">
    <source>
        <dbReference type="ARBA" id="ARBA00022475"/>
    </source>
</evidence>
<evidence type="ECO:0000313" key="6">
    <source>
        <dbReference type="EMBL" id="CAG2053278.1"/>
    </source>
</evidence>
<keyword evidence="7" id="KW-1185">Reference proteome</keyword>
<accession>A0ABN7NJD6</accession>
<dbReference type="Proteomes" id="UP001153148">
    <property type="component" value="Unassembled WGS sequence"/>
</dbReference>
<keyword evidence="5" id="KW-0472">Membrane</keyword>
<dbReference type="EMBL" id="CAJPIN010000257">
    <property type="protein sequence ID" value="CAG2053278.1"/>
    <property type="molecule type" value="Genomic_DNA"/>
</dbReference>
<dbReference type="Pfam" id="PF08395">
    <property type="entry name" value="7tm_7"/>
    <property type="match status" value="1"/>
</dbReference>
<proteinExistence type="predicted"/>
<organism evidence="6 7">
    <name type="scientific">Timema podura</name>
    <name type="common">Walking stick</name>
    <dbReference type="NCBI Taxonomy" id="61482"/>
    <lineage>
        <taxon>Eukaryota</taxon>
        <taxon>Metazoa</taxon>
        <taxon>Ecdysozoa</taxon>
        <taxon>Arthropoda</taxon>
        <taxon>Hexapoda</taxon>
        <taxon>Insecta</taxon>
        <taxon>Pterygota</taxon>
        <taxon>Neoptera</taxon>
        <taxon>Polyneoptera</taxon>
        <taxon>Phasmatodea</taxon>
        <taxon>Timematodea</taxon>
        <taxon>Timematoidea</taxon>
        <taxon>Timematidae</taxon>
        <taxon>Timema</taxon>
    </lineage>
</organism>
<comment type="caution">
    <text evidence="6">The sequence shown here is derived from an EMBL/GenBank/DDBJ whole genome shotgun (WGS) entry which is preliminary data.</text>
</comment>